<dbReference type="GO" id="GO:0030247">
    <property type="term" value="F:polysaccharide binding"/>
    <property type="evidence" value="ECO:0007669"/>
    <property type="project" value="InterPro"/>
</dbReference>
<dbReference type="InterPro" id="IPR025287">
    <property type="entry name" value="WAK_GUB"/>
</dbReference>
<name>A0AAP0K196_9MAGN</name>
<dbReference type="PANTHER" id="PTHR33138">
    <property type="entry name" value="OS01G0690200 PROTEIN"/>
    <property type="match status" value="1"/>
</dbReference>
<evidence type="ECO:0000313" key="4">
    <source>
        <dbReference type="EMBL" id="KAK9143961.1"/>
    </source>
</evidence>
<evidence type="ECO:0000256" key="2">
    <source>
        <dbReference type="ARBA" id="ARBA00022729"/>
    </source>
</evidence>
<dbReference type="GO" id="GO:0016020">
    <property type="term" value="C:membrane"/>
    <property type="evidence" value="ECO:0007669"/>
    <property type="project" value="UniProtKB-SubCell"/>
</dbReference>
<evidence type="ECO:0000256" key="1">
    <source>
        <dbReference type="ARBA" id="ARBA00004167"/>
    </source>
</evidence>
<dbReference type="AlphaFoldDB" id="A0AAP0K196"/>
<keyword evidence="5" id="KW-1185">Reference proteome</keyword>
<protein>
    <recommendedName>
        <fullName evidence="3">Wall-associated receptor kinase galacturonan-binding domain-containing protein</fullName>
    </recommendedName>
</protein>
<comment type="caution">
    <text evidence="4">The sequence shown here is derived from an EMBL/GenBank/DDBJ whole genome shotgun (WGS) entry which is preliminary data.</text>
</comment>
<evidence type="ECO:0000259" key="3">
    <source>
        <dbReference type="Pfam" id="PF13947"/>
    </source>
</evidence>
<gene>
    <name evidence="4" type="ORF">Syun_013361</name>
</gene>
<accession>A0AAP0K196</accession>
<feature type="domain" description="Wall-associated receptor kinase galacturonan-binding" evidence="3">
    <location>
        <begin position="21"/>
        <end position="75"/>
    </location>
</feature>
<dbReference type="PANTHER" id="PTHR33138:SF30">
    <property type="entry name" value="LEAF RUST 10 DISEASE-RESISTANCE LOCUS RECEPTOR-LIKE PROTEIN KINASE-LIKE 2.7"/>
    <property type="match status" value="1"/>
</dbReference>
<comment type="subcellular location">
    <subcellularLocation>
        <location evidence="1">Membrane</location>
        <topology evidence="1">Single-pass membrane protein</topology>
    </subcellularLocation>
</comment>
<reference evidence="4 5" key="1">
    <citation type="submission" date="2024-01" db="EMBL/GenBank/DDBJ databases">
        <title>Genome assemblies of Stephania.</title>
        <authorList>
            <person name="Yang L."/>
        </authorList>
    </citation>
    <scope>NUCLEOTIDE SEQUENCE [LARGE SCALE GENOMIC DNA]</scope>
    <source>
        <strain evidence="4">YNDBR</strain>
        <tissue evidence="4">Leaf</tissue>
    </source>
</reference>
<proteinExistence type="predicted"/>
<keyword evidence="2" id="KW-0732">Signal</keyword>
<organism evidence="4 5">
    <name type="scientific">Stephania yunnanensis</name>
    <dbReference type="NCBI Taxonomy" id="152371"/>
    <lineage>
        <taxon>Eukaryota</taxon>
        <taxon>Viridiplantae</taxon>
        <taxon>Streptophyta</taxon>
        <taxon>Embryophyta</taxon>
        <taxon>Tracheophyta</taxon>
        <taxon>Spermatophyta</taxon>
        <taxon>Magnoliopsida</taxon>
        <taxon>Ranunculales</taxon>
        <taxon>Menispermaceae</taxon>
        <taxon>Menispermoideae</taxon>
        <taxon>Cissampelideae</taxon>
        <taxon>Stephania</taxon>
    </lineage>
</organism>
<evidence type="ECO:0000313" key="5">
    <source>
        <dbReference type="Proteomes" id="UP001420932"/>
    </source>
</evidence>
<sequence>MTANAKSSPVRRPIKNFHLRNISHPFRLKGDPRINCGLPDYELACENNRAILYLYHGSYYVLSISYNNYSMRVVDTGLQPHNCSSLPRHSLTPYNFTNDLDPNGLHDPYGLPYVYPNDDRILFVFVNCGTIDAVNSSDYYYVDTSPCINASSSPKNPRNSSSNYVIWRFFDDPVVVIKEGCTIELMVAGSRTGSNFKNESHNITTYYDTHREMLKGVELSWSVLLCQPCFHRGRQCYVNQDPNGLFVPDCSHHVIVSLFCDAGFFEYFHGVLGEKIRNIFRNIFGTRLYTPYKNVKNDKYRSSTLSIELTGTVLVFVLGGRAACGILWPSTAYDESELLLSTCSSDSLEIIPLNVSAD</sequence>
<dbReference type="Proteomes" id="UP001420932">
    <property type="component" value="Unassembled WGS sequence"/>
</dbReference>
<dbReference type="Pfam" id="PF13947">
    <property type="entry name" value="GUB_WAK_bind"/>
    <property type="match status" value="1"/>
</dbReference>
<dbReference type="EMBL" id="JBBNAF010000005">
    <property type="protein sequence ID" value="KAK9143961.1"/>
    <property type="molecule type" value="Genomic_DNA"/>
</dbReference>